<dbReference type="SUPFAM" id="SSF51905">
    <property type="entry name" value="FAD/NAD(P)-binding domain"/>
    <property type="match status" value="1"/>
</dbReference>
<evidence type="ECO:0000256" key="2">
    <source>
        <dbReference type="ARBA" id="ARBA00022630"/>
    </source>
</evidence>
<organism evidence="5 6">
    <name type="scientific">Azorhizobium caulinodans (strain ATCC 43989 / DSM 5975 / JCM 20966 / LMG 6465 / NBRC 14845 / NCIMB 13405 / ORS 571)</name>
    <dbReference type="NCBI Taxonomy" id="438753"/>
    <lineage>
        <taxon>Bacteria</taxon>
        <taxon>Pseudomonadati</taxon>
        <taxon>Pseudomonadota</taxon>
        <taxon>Alphaproteobacteria</taxon>
        <taxon>Hyphomicrobiales</taxon>
        <taxon>Xanthobacteraceae</taxon>
        <taxon>Azorhizobium</taxon>
    </lineage>
</organism>
<gene>
    <name evidence="5" type="ordered locus">AZC_0736</name>
</gene>
<evidence type="ECO:0000256" key="3">
    <source>
        <dbReference type="ARBA" id="ARBA00022827"/>
    </source>
</evidence>
<dbReference type="Proteomes" id="UP000000270">
    <property type="component" value="Chromosome"/>
</dbReference>
<reference evidence="5 6" key="6">
    <citation type="journal article" date="2011" name="Appl. Environ. Microbiol.">
        <title>Involvement of the azorhizobial chromosome partition gene (parA) in the onset of bacteroid differentiation during Sesbania rostrata stem nodule development.</title>
        <authorList>
            <person name="Liu CT."/>
            <person name="Lee KB."/>
            <person name="Wang YS."/>
            <person name="Peng MH."/>
            <person name="Lee KT."/>
            <person name="Suzuki S."/>
            <person name="Suzuki T."/>
            <person name="Oyaizu H."/>
        </authorList>
    </citation>
    <scope>NUCLEOTIDE SEQUENCE [LARGE SCALE GENOMIC DNA]</scope>
    <source>
        <strain evidence="6">ATCC 43989 / DSM 5975 / JCM 20966 / LMG 6465 / NBRC 14845 / NCIMB 13405 / ORS 571</strain>
    </source>
</reference>
<dbReference type="Gene3D" id="3.30.70.2450">
    <property type="match status" value="1"/>
</dbReference>
<dbReference type="eggNOG" id="COG0654">
    <property type="taxonomic scope" value="Bacteria"/>
</dbReference>
<dbReference type="RefSeq" id="WP_012169267.1">
    <property type="nucleotide sequence ID" value="NC_009937.1"/>
</dbReference>
<dbReference type="Pfam" id="PF01494">
    <property type="entry name" value="FAD_binding_3"/>
    <property type="match status" value="1"/>
</dbReference>
<dbReference type="HOGENOM" id="CLU_009665_20_3_5"/>
<comment type="cofactor">
    <cofactor evidence="1">
        <name>FAD</name>
        <dbReference type="ChEBI" id="CHEBI:57692"/>
    </cofactor>
</comment>
<name>A8IQ30_AZOC5</name>
<protein>
    <submittedName>
        <fullName evidence="5">FAD-binding monooxygenase</fullName>
    </submittedName>
</protein>
<dbReference type="GO" id="GO:0071949">
    <property type="term" value="F:FAD binding"/>
    <property type="evidence" value="ECO:0007669"/>
    <property type="project" value="InterPro"/>
</dbReference>
<dbReference type="EMBL" id="AP009384">
    <property type="protein sequence ID" value="BAF86734.1"/>
    <property type="molecule type" value="Genomic_DNA"/>
</dbReference>
<dbReference type="InterPro" id="IPR050641">
    <property type="entry name" value="RIFMO-like"/>
</dbReference>
<evidence type="ECO:0000313" key="5">
    <source>
        <dbReference type="EMBL" id="BAF86734.1"/>
    </source>
</evidence>
<reference evidence="5 6" key="4">
    <citation type="journal article" date="2009" name="Appl. Environ. Microbiol.">
        <title>Comparative genome-wide transcriptional profiling of Azorhizobium caulinodans ORS571 grown under free-living and symbiotic conditions.</title>
        <authorList>
            <person name="Tsukada S."/>
            <person name="Aono T."/>
            <person name="Akiba N."/>
            <person name="Lee KB."/>
            <person name="Liu CT."/>
            <person name="Toyazaki H."/>
            <person name="Oyaizu H."/>
        </authorList>
    </citation>
    <scope>NUCLEOTIDE SEQUENCE [LARGE SCALE GENOMIC DNA]</scope>
    <source>
        <strain evidence="6">ATCC 43989 / DSM 5975 / JCM 20966 / LMG 6465 / NBRC 14845 / NCIMB 13405 / ORS 571</strain>
    </source>
</reference>
<evidence type="ECO:0000313" key="6">
    <source>
        <dbReference type="Proteomes" id="UP000000270"/>
    </source>
</evidence>
<accession>A8IQ30</accession>
<dbReference type="Gene3D" id="3.40.30.120">
    <property type="match status" value="1"/>
</dbReference>
<dbReference type="Gene3D" id="3.50.50.60">
    <property type="entry name" value="FAD/NAD(P)-binding domain"/>
    <property type="match status" value="1"/>
</dbReference>
<evidence type="ECO:0000259" key="4">
    <source>
        <dbReference type="Pfam" id="PF01494"/>
    </source>
</evidence>
<keyword evidence="3" id="KW-0274">FAD</keyword>
<dbReference type="PRINTS" id="PR00420">
    <property type="entry name" value="RNGMNOXGNASE"/>
</dbReference>
<dbReference type="GO" id="GO:0016709">
    <property type="term" value="F:oxidoreductase activity, acting on paired donors, with incorporation or reduction of molecular oxygen, NAD(P)H as one donor, and incorporation of one atom of oxygen"/>
    <property type="evidence" value="ECO:0007669"/>
    <property type="project" value="UniProtKB-ARBA"/>
</dbReference>
<keyword evidence="6" id="KW-1185">Reference proteome</keyword>
<reference evidence="6" key="2">
    <citation type="submission" date="2007-04" db="EMBL/GenBank/DDBJ databases">
        <title>Complete genome sequence of the nitrogen-fixing bacterium Azorhizobium caulinodans ORS571.</title>
        <authorList>
            <person name="Lee K.B."/>
            <person name="Backer P.D."/>
            <person name="Aono T."/>
            <person name="Liu C.T."/>
            <person name="Suzuki S."/>
            <person name="Suzuki T."/>
            <person name="Kaneko T."/>
            <person name="Yamada M."/>
            <person name="Tabata S."/>
            <person name="Kupfer D.M."/>
            <person name="Najar F.Z."/>
            <person name="Wiley G.B."/>
            <person name="Roe B."/>
            <person name="Binnewies T."/>
            <person name="Ussery D."/>
            <person name="Vereecke D."/>
            <person name="Gevers D."/>
            <person name="Holsters M."/>
            <person name="Oyaizu H."/>
        </authorList>
    </citation>
    <scope>NUCLEOTIDE SEQUENCE [LARGE SCALE GENOMIC DNA]</scope>
    <source>
        <strain evidence="6">ATCC 43989 / DSM 5975 / JCM 20966 / LMG 6465 / NBRC 14845 / NCIMB 13405 / ORS 571</strain>
    </source>
</reference>
<evidence type="ECO:0000256" key="1">
    <source>
        <dbReference type="ARBA" id="ARBA00001974"/>
    </source>
</evidence>
<dbReference type="InterPro" id="IPR002938">
    <property type="entry name" value="FAD-bd"/>
</dbReference>
<dbReference type="PANTHER" id="PTHR43004:SF19">
    <property type="entry name" value="BINDING MONOOXYGENASE, PUTATIVE (JCVI)-RELATED"/>
    <property type="match status" value="1"/>
</dbReference>
<dbReference type="KEGG" id="azc:AZC_0736"/>
<dbReference type="InterPro" id="IPR036188">
    <property type="entry name" value="FAD/NAD-bd_sf"/>
</dbReference>
<dbReference type="AlphaFoldDB" id="A8IQ30"/>
<keyword evidence="2" id="KW-0285">Flavoprotein</keyword>
<dbReference type="STRING" id="438753.AZC_0736"/>
<reference evidence="5 6" key="1">
    <citation type="journal article" date="2007" name="Appl. Environ. Microbiol.">
        <title>Rhizobial factors required for stem nodule maturation and maintenance in Sesbania rostrata-Azorhizobium caulinodans ORS571 symbiosis.</title>
        <authorList>
            <person name="Suzuki S."/>
            <person name="Aono T."/>
            <person name="Lee KB."/>
            <person name="Suzuki T."/>
            <person name="Liu CT."/>
            <person name="Miwa H."/>
            <person name="Wakao S."/>
            <person name="Iki T."/>
            <person name="Oyaizu H."/>
        </authorList>
    </citation>
    <scope>NUCLEOTIDE SEQUENCE [LARGE SCALE GENOMIC DNA]</scope>
    <source>
        <strain evidence="6">ATCC 43989 / DSM 5975 / JCM 20966 / LMG 6465 / NBRC 14845 / NCIMB 13405 / ORS 571</strain>
    </source>
</reference>
<dbReference type="PANTHER" id="PTHR43004">
    <property type="entry name" value="TRK SYSTEM POTASSIUM UPTAKE PROTEIN"/>
    <property type="match status" value="1"/>
</dbReference>
<sequence>MSQATTGPVLIAGAGPTGLSLAIVLRQFGIDVRLIDKAPQAATVSKALAVWSASLEALGAMGAVEAFMAEGAHLNSLIVGEGHKPLATLAVGEGIDSPYPFPLLLPQSRTEAILTQRLAALGAEIERTVELSGFTQDTGGVTATLTHADGRREEMRVAYLVGCDGARSSVRQGLDIAFEGYTEPQTFLLGDVKIDGGALDHRSIYIWWQNGATAALFPFETDTWRIFGARTDATNDAPPTLEELQAYMDRHGPPGCRLRDATWLSAFRTNERLAARYRNGRVFLAGDAAHIHSPAGGQGMNTGVQDAFNLGWKLAYALLGRGDAELLLDSYEAERRPVARDVVKGAAQKLHVAFAGSRITQFVRDVAVTVIGNLSTAQKKLQTELSETAITYHEGPLVALGAPPRSPQRTEVGTRALEALFADPRSGVTTALWPLIGGTAHTLLLFPDAQTPLTVEAATVGCGEALRILSIPPSSDPQGLVRERYRIRKAGWVLIRPDQVVAARGDAGNLTGLANYLDRVVRPAQMALSA</sequence>
<proteinExistence type="predicted"/>
<feature type="domain" description="FAD-binding" evidence="4">
    <location>
        <begin position="8"/>
        <end position="344"/>
    </location>
</feature>
<keyword evidence="5" id="KW-0503">Monooxygenase</keyword>
<reference evidence="5 6" key="3">
    <citation type="journal article" date="2008" name="BMC Genomics">
        <title>The genome of the versatile nitrogen fixer Azorhizobium caulinodans ORS571.</title>
        <authorList>
            <person name="Lee KB."/>
            <person name="Backer P.D."/>
            <person name="Aono T."/>
            <person name="Liu CT."/>
            <person name="Suzuki S."/>
            <person name="Suzuki T."/>
            <person name="Kaneko T."/>
            <person name="Yamada M."/>
            <person name="Tabata S."/>
            <person name="Kupfer D.M."/>
            <person name="Najar F.Z."/>
            <person name="Wiley G.B."/>
            <person name="Roe B."/>
            <person name="Binnewies T.T."/>
            <person name="Ussery D.W."/>
            <person name="D'Haeze W."/>
            <person name="Herder J.D."/>
            <person name="Gevers D."/>
            <person name="Vereecke D."/>
            <person name="Holsters M."/>
            <person name="Oyaizu H."/>
        </authorList>
    </citation>
    <scope>NUCLEOTIDE SEQUENCE [LARGE SCALE GENOMIC DNA]</scope>
    <source>
        <strain evidence="6">ATCC 43989 / DSM 5975 / JCM 20966 / LMG 6465 / NBRC 14845 / NCIMB 13405 / ORS 571</strain>
    </source>
</reference>
<keyword evidence="5" id="KW-0560">Oxidoreductase</keyword>
<reference evidence="5 6" key="5">
    <citation type="journal article" date="2010" name="Appl. Environ. Microbiol.">
        <title>phrR-like gene praR of Azorhizobium caulinodans ORS571 is essential for symbiosis with Sesbania rostrata and is involved in expression of reb genes.</title>
        <authorList>
            <person name="Akiba N."/>
            <person name="Aono T."/>
            <person name="Toyazaki H."/>
            <person name="Sato S."/>
            <person name="Oyaizu H."/>
        </authorList>
    </citation>
    <scope>NUCLEOTIDE SEQUENCE [LARGE SCALE GENOMIC DNA]</scope>
    <source>
        <strain evidence="6">ATCC 43989 / DSM 5975 / JCM 20966 / LMG 6465 / NBRC 14845 / NCIMB 13405 / ORS 571</strain>
    </source>
</reference>